<dbReference type="InterPro" id="IPR014729">
    <property type="entry name" value="Rossmann-like_a/b/a_fold"/>
</dbReference>
<dbReference type="NCBIfam" id="TIGR00125">
    <property type="entry name" value="cyt_tran_rel"/>
    <property type="match status" value="1"/>
</dbReference>
<dbReference type="GO" id="GO:0005975">
    <property type="term" value="P:carbohydrate metabolic process"/>
    <property type="evidence" value="ECO:0007669"/>
    <property type="project" value="InterPro"/>
</dbReference>
<sequence>MRNTKGCLSISLLQYRVVPGAGKENLERLLALTERAPGEWLVAPELALTGYAPFSRDEALGLLEELRRALGASGKKLLFGHPVWREDRIFNGVYLLSGERLELVAEKRALFPGLDPGAGFSPGRISEIFELEEGLFSGVLLCYELRFPEFARRLVSRGAGVLLVLAQWPESRREHLLLLARARAVENQVFVVVANALGRAGEAELCGESLAISPRGEILAHAGREETVLTVELDPEKLAASRRLFNTSASPPPTPPEEKIKTLPELLSEVFRRRCLGHRMVFTNGCFDLLHAGHVSYLYEARSLGDFLVVGLNSDASVRRIKGPERPINPERERALVLASLACVDYVVIFEEDTPERLIRALSPEILVKGADWPEDKIVGADFVKARGGRVVRLPFRFQVSTTRIIERIRRPDSPDQKPAD</sequence>
<keyword evidence="3 9" id="KW-0548">Nucleotidyltransferase</keyword>
<evidence type="ECO:0000313" key="9">
    <source>
        <dbReference type="EMBL" id="HFC96876.1"/>
    </source>
</evidence>
<dbReference type="GO" id="GO:0016773">
    <property type="term" value="F:phosphotransferase activity, alcohol group as acceptor"/>
    <property type="evidence" value="ECO:0007669"/>
    <property type="project" value="InterPro"/>
</dbReference>
<comment type="catalytic activity">
    <reaction evidence="7">
        <text>D-glycero-beta-D-manno-heptose 1-phosphate + ATP + H(+) = ADP-D-glycero-beta-D-manno-heptose + diphosphate</text>
        <dbReference type="Rhea" id="RHEA:27465"/>
        <dbReference type="ChEBI" id="CHEBI:15378"/>
        <dbReference type="ChEBI" id="CHEBI:30616"/>
        <dbReference type="ChEBI" id="CHEBI:33019"/>
        <dbReference type="ChEBI" id="CHEBI:59967"/>
        <dbReference type="ChEBI" id="CHEBI:61593"/>
        <dbReference type="EC" id="2.7.7.70"/>
    </reaction>
</comment>
<evidence type="ECO:0000256" key="2">
    <source>
        <dbReference type="ARBA" id="ARBA00022679"/>
    </source>
</evidence>
<keyword evidence="2" id="KW-0808">Transferase</keyword>
<dbReference type="Pfam" id="PF01467">
    <property type="entry name" value="CTP_transf_like"/>
    <property type="match status" value="1"/>
</dbReference>
<dbReference type="InterPro" id="IPR050385">
    <property type="entry name" value="Archaeal_FAD_synthase"/>
</dbReference>
<proteinExistence type="predicted"/>
<dbReference type="InterPro" id="IPR003010">
    <property type="entry name" value="C-N_Hydrolase"/>
</dbReference>
<dbReference type="InterPro" id="IPR004821">
    <property type="entry name" value="Cyt_trans-like"/>
</dbReference>
<keyword evidence="4" id="KW-0547">Nucleotide-binding</keyword>
<dbReference type="InterPro" id="IPR036526">
    <property type="entry name" value="C-N_Hydrolase_sf"/>
</dbReference>
<dbReference type="SUPFAM" id="SSF56317">
    <property type="entry name" value="Carbon-nitrogen hydrolase"/>
    <property type="match status" value="1"/>
</dbReference>
<feature type="domain" description="CN hydrolase" evidence="8">
    <location>
        <begin position="8"/>
        <end position="235"/>
    </location>
</feature>
<dbReference type="InterPro" id="IPR011914">
    <property type="entry name" value="RfaE_dom_II"/>
</dbReference>
<dbReference type="Proteomes" id="UP000886043">
    <property type="component" value="Unassembled WGS sequence"/>
</dbReference>
<dbReference type="GO" id="GO:0016779">
    <property type="term" value="F:nucleotidyltransferase activity"/>
    <property type="evidence" value="ECO:0007669"/>
    <property type="project" value="UniProtKB-KW"/>
</dbReference>
<dbReference type="Pfam" id="PF00795">
    <property type="entry name" value="CN_hydrolase"/>
    <property type="match status" value="1"/>
</dbReference>
<evidence type="ECO:0000256" key="7">
    <source>
        <dbReference type="ARBA" id="ARBA00047428"/>
    </source>
</evidence>
<dbReference type="Gene3D" id="3.60.110.10">
    <property type="entry name" value="Carbon-nitrogen hydrolase"/>
    <property type="match status" value="1"/>
</dbReference>
<evidence type="ECO:0000256" key="3">
    <source>
        <dbReference type="ARBA" id="ARBA00022695"/>
    </source>
</evidence>
<accession>A0A7C3CJD8</accession>
<reference evidence="9" key="1">
    <citation type="journal article" date="2020" name="mSystems">
        <title>Genome- and Community-Level Interaction Insights into Carbon Utilization and Element Cycling Functions of Hydrothermarchaeota in Hydrothermal Sediment.</title>
        <authorList>
            <person name="Zhou Z."/>
            <person name="Liu Y."/>
            <person name="Xu W."/>
            <person name="Pan J."/>
            <person name="Luo Z.H."/>
            <person name="Li M."/>
        </authorList>
    </citation>
    <scope>NUCLEOTIDE SEQUENCE [LARGE SCALE GENOMIC DNA]</scope>
    <source>
        <strain evidence="9">HyVt-483</strain>
    </source>
</reference>
<dbReference type="CDD" id="cd07197">
    <property type="entry name" value="nitrilase"/>
    <property type="match status" value="1"/>
</dbReference>
<dbReference type="NCBIfam" id="TIGR02199">
    <property type="entry name" value="rfaE_dom_II"/>
    <property type="match status" value="1"/>
</dbReference>
<gene>
    <name evidence="9" type="primary">rfaE2</name>
    <name evidence="9" type="ORF">ENJ40_00260</name>
</gene>
<dbReference type="EMBL" id="DRMH01000006">
    <property type="protein sequence ID" value="HFC96876.1"/>
    <property type="molecule type" value="Genomic_DNA"/>
</dbReference>
<keyword evidence="6" id="KW-0119">Carbohydrate metabolism</keyword>
<evidence type="ECO:0000259" key="8">
    <source>
        <dbReference type="PROSITE" id="PS50263"/>
    </source>
</evidence>
<dbReference type="PANTHER" id="PTHR43793">
    <property type="entry name" value="FAD SYNTHASE"/>
    <property type="match status" value="1"/>
</dbReference>
<dbReference type="GO" id="GO:0005524">
    <property type="term" value="F:ATP binding"/>
    <property type="evidence" value="ECO:0007669"/>
    <property type="project" value="UniProtKB-KW"/>
</dbReference>
<evidence type="ECO:0000256" key="4">
    <source>
        <dbReference type="ARBA" id="ARBA00022741"/>
    </source>
</evidence>
<evidence type="ECO:0000256" key="1">
    <source>
        <dbReference type="ARBA" id="ARBA00012519"/>
    </source>
</evidence>
<dbReference type="PANTHER" id="PTHR43793:SF2">
    <property type="entry name" value="BIFUNCTIONAL PROTEIN HLDE"/>
    <property type="match status" value="1"/>
</dbReference>
<evidence type="ECO:0000256" key="5">
    <source>
        <dbReference type="ARBA" id="ARBA00022840"/>
    </source>
</evidence>
<dbReference type="PROSITE" id="PS50263">
    <property type="entry name" value="CN_HYDROLASE"/>
    <property type="match status" value="1"/>
</dbReference>
<protein>
    <recommendedName>
        <fullName evidence="1">D-glycero-beta-D-manno-heptose 1-phosphate adenylyltransferase</fullName>
        <ecNumber evidence="1">2.7.7.70</ecNumber>
    </recommendedName>
</protein>
<dbReference type="SUPFAM" id="SSF52374">
    <property type="entry name" value="Nucleotidylyl transferase"/>
    <property type="match status" value="1"/>
</dbReference>
<evidence type="ECO:0000256" key="6">
    <source>
        <dbReference type="ARBA" id="ARBA00023277"/>
    </source>
</evidence>
<organism evidence="9">
    <name type="scientific">Thermosulfurimonas dismutans</name>
    <dbReference type="NCBI Taxonomy" id="999894"/>
    <lineage>
        <taxon>Bacteria</taxon>
        <taxon>Pseudomonadati</taxon>
        <taxon>Thermodesulfobacteriota</taxon>
        <taxon>Thermodesulfobacteria</taxon>
        <taxon>Thermodesulfobacteriales</taxon>
        <taxon>Thermodesulfobacteriaceae</taxon>
        <taxon>Thermosulfurimonas</taxon>
    </lineage>
</organism>
<name>A0A7C3CJD8_9BACT</name>
<comment type="caution">
    <text evidence="9">The sequence shown here is derived from an EMBL/GenBank/DDBJ whole genome shotgun (WGS) entry which is preliminary data.</text>
</comment>
<dbReference type="AlphaFoldDB" id="A0A7C3CJD8"/>
<dbReference type="EC" id="2.7.7.70" evidence="1"/>
<dbReference type="Gene3D" id="3.40.50.620">
    <property type="entry name" value="HUPs"/>
    <property type="match status" value="1"/>
</dbReference>
<keyword evidence="5" id="KW-0067">ATP-binding</keyword>